<dbReference type="EMBL" id="NBNE01003395">
    <property type="protein sequence ID" value="OWZ07808.1"/>
    <property type="molecule type" value="Genomic_DNA"/>
</dbReference>
<proteinExistence type="predicted"/>
<accession>A0A225VSC6</accession>
<dbReference type="AlphaFoldDB" id="A0A225VSC6"/>
<comment type="caution">
    <text evidence="1">The sequence shown here is derived from an EMBL/GenBank/DDBJ whole genome shotgun (WGS) entry which is preliminary data.</text>
</comment>
<gene>
    <name evidence="1" type="ORF">PHMEG_00019760</name>
</gene>
<evidence type="ECO:0000313" key="1">
    <source>
        <dbReference type="EMBL" id="OWZ07808.1"/>
    </source>
</evidence>
<dbReference type="Proteomes" id="UP000198211">
    <property type="component" value="Unassembled WGS sequence"/>
</dbReference>
<protein>
    <submittedName>
        <fullName evidence="1">Uncharacterized protein</fullName>
    </submittedName>
</protein>
<reference evidence="2" key="1">
    <citation type="submission" date="2017-03" db="EMBL/GenBank/DDBJ databases">
        <title>Phytopthora megakarya and P. palmivora, two closely related causual agents of cacao black pod achieved similar genome size and gene model numbers by different mechanisms.</title>
        <authorList>
            <person name="Ali S."/>
            <person name="Shao J."/>
            <person name="Larry D.J."/>
            <person name="Kronmiller B."/>
            <person name="Shen D."/>
            <person name="Strem M.D."/>
            <person name="Melnick R.L."/>
            <person name="Guiltinan M.J."/>
            <person name="Tyler B.M."/>
            <person name="Meinhardt L.W."/>
            <person name="Bailey B.A."/>
        </authorList>
    </citation>
    <scope>NUCLEOTIDE SEQUENCE [LARGE SCALE GENOMIC DNA]</scope>
    <source>
        <strain evidence="2">zdho120</strain>
    </source>
</reference>
<organism evidence="1 2">
    <name type="scientific">Phytophthora megakarya</name>
    <dbReference type="NCBI Taxonomy" id="4795"/>
    <lineage>
        <taxon>Eukaryota</taxon>
        <taxon>Sar</taxon>
        <taxon>Stramenopiles</taxon>
        <taxon>Oomycota</taxon>
        <taxon>Peronosporomycetes</taxon>
        <taxon>Peronosporales</taxon>
        <taxon>Peronosporaceae</taxon>
        <taxon>Phytophthora</taxon>
    </lineage>
</organism>
<sequence>MFWPRWYNTQHFQKFAAFEAQHIRADITLGLELNCTTINSSKNRRWKHRDSYSTDWHPSPCGNTIACLEDAGVTGLIDTLTVSRTTKVYVDACENQSTPCHYWGGKFRRVQSDFAFLYCSTVTQRLSQLHYVMSKIEKATASENILNDNQSVDEATQVFTACAGSVDVD</sequence>
<name>A0A225VSC6_9STRA</name>
<evidence type="ECO:0000313" key="2">
    <source>
        <dbReference type="Proteomes" id="UP000198211"/>
    </source>
</evidence>
<keyword evidence="2" id="KW-1185">Reference proteome</keyword>